<sequence>MHQKYIQKKQKKYKKQQSVLKDSIENQLQLEHLINERNGLRELQNNCINKLIDTIKDDTHLHFLLEIVYGIPLHKLLQMHQRFTINFTKLIICQVILTIQYMHLNGFIYRDLKASNIIVQNTGKITIIDLGYIKKIGINRTNSFCGTIHMIAPELFDINLEQKGYSYETDIYSIGILLYEMIVGYIILVQVIKFIIYLVKLHLVILMTYKQNKIFQQELMMNNQNFQKIFLYKIQLLKCLILILKKEQNFKIFQMMIFLKIQIQN</sequence>
<protein>
    <recommendedName>
        <fullName evidence="7">Protein kinase domain-containing protein</fullName>
    </recommendedName>
</protein>
<keyword evidence="4" id="KW-0418">Kinase</keyword>
<dbReference type="InParanoid" id="G0QT37"/>
<dbReference type="AlphaFoldDB" id="G0QT37"/>
<evidence type="ECO:0000313" key="9">
    <source>
        <dbReference type="Proteomes" id="UP000008983"/>
    </source>
</evidence>
<evidence type="ECO:0000259" key="7">
    <source>
        <dbReference type="PROSITE" id="PS50011"/>
    </source>
</evidence>
<evidence type="ECO:0000256" key="3">
    <source>
        <dbReference type="ARBA" id="ARBA00022741"/>
    </source>
</evidence>
<evidence type="ECO:0000256" key="1">
    <source>
        <dbReference type="ARBA" id="ARBA00022527"/>
    </source>
</evidence>
<evidence type="ECO:0000256" key="6">
    <source>
        <dbReference type="SAM" id="Phobius"/>
    </source>
</evidence>
<evidence type="ECO:0000256" key="5">
    <source>
        <dbReference type="ARBA" id="ARBA00022840"/>
    </source>
</evidence>
<gene>
    <name evidence="8" type="ORF">IMG5_105940</name>
</gene>
<dbReference type="RefSeq" id="XP_004035098.1">
    <property type="nucleotide sequence ID" value="XM_004035050.1"/>
</dbReference>
<dbReference type="SMART" id="SM00220">
    <property type="entry name" value="S_TKc"/>
    <property type="match status" value="1"/>
</dbReference>
<keyword evidence="6" id="KW-1133">Transmembrane helix</keyword>
<dbReference type="PROSITE" id="PS00108">
    <property type="entry name" value="PROTEIN_KINASE_ST"/>
    <property type="match status" value="1"/>
</dbReference>
<dbReference type="Gene3D" id="1.10.510.10">
    <property type="entry name" value="Transferase(Phosphotransferase) domain 1"/>
    <property type="match status" value="1"/>
</dbReference>
<dbReference type="eggNOG" id="KOG0614">
    <property type="taxonomic scope" value="Eukaryota"/>
</dbReference>
<dbReference type="GO" id="GO:0005524">
    <property type="term" value="F:ATP binding"/>
    <property type="evidence" value="ECO:0007669"/>
    <property type="project" value="UniProtKB-KW"/>
</dbReference>
<dbReference type="EMBL" id="GL983841">
    <property type="protein sequence ID" value="EGR31612.1"/>
    <property type="molecule type" value="Genomic_DNA"/>
</dbReference>
<feature type="domain" description="Protein kinase" evidence="7">
    <location>
        <begin position="1"/>
        <end position="265"/>
    </location>
</feature>
<dbReference type="OrthoDB" id="310177at2759"/>
<dbReference type="InterPro" id="IPR008271">
    <property type="entry name" value="Ser/Thr_kinase_AS"/>
</dbReference>
<evidence type="ECO:0000313" key="8">
    <source>
        <dbReference type="EMBL" id="EGR31612.1"/>
    </source>
</evidence>
<keyword evidence="1" id="KW-0723">Serine/threonine-protein kinase</keyword>
<dbReference type="PANTHER" id="PTHR24353">
    <property type="entry name" value="CYCLIC NUCLEOTIDE-DEPENDENT PROTEIN KINASE"/>
    <property type="match status" value="1"/>
</dbReference>
<feature type="transmembrane region" description="Helical" evidence="6">
    <location>
        <begin position="83"/>
        <end position="102"/>
    </location>
</feature>
<name>G0QT37_ICHMU</name>
<dbReference type="PANTHER" id="PTHR24353:SF37">
    <property type="entry name" value="CAMP-DEPENDENT PROTEIN KINASE CATALYTIC SUBUNIT PRKX"/>
    <property type="match status" value="1"/>
</dbReference>
<dbReference type="Pfam" id="PF00069">
    <property type="entry name" value="Pkinase"/>
    <property type="match status" value="1"/>
</dbReference>
<keyword evidence="3" id="KW-0547">Nucleotide-binding</keyword>
<accession>G0QT37</accession>
<feature type="transmembrane region" description="Helical" evidence="6">
    <location>
        <begin position="171"/>
        <end position="199"/>
    </location>
</feature>
<organism evidence="8 9">
    <name type="scientific">Ichthyophthirius multifiliis</name>
    <name type="common">White spot disease agent</name>
    <name type="synonym">Ich</name>
    <dbReference type="NCBI Taxonomy" id="5932"/>
    <lineage>
        <taxon>Eukaryota</taxon>
        <taxon>Sar</taxon>
        <taxon>Alveolata</taxon>
        <taxon>Ciliophora</taxon>
        <taxon>Intramacronucleata</taxon>
        <taxon>Oligohymenophorea</taxon>
        <taxon>Hymenostomatida</taxon>
        <taxon>Ophryoglenina</taxon>
        <taxon>Ichthyophthirius</taxon>
    </lineage>
</organism>
<keyword evidence="6" id="KW-0812">Transmembrane</keyword>
<dbReference type="InterPro" id="IPR011009">
    <property type="entry name" value="Kinase-like_dom_sf"/>
</dbReference>
<keyword evidence="6" id="KW-0472">Membrane</keyword>
<dbReference type="SUPFAM" id="SSF56112">
    <property type="entry name" value="Protein kinase-like (PK-like)"/>
    <property type="match status" value="1"/>
</dbReference>
<keyword evidence="2" id="KW-0808">Transferase</keyword>
<dbReference type="Proteomes" id="UP000008983">
    <property type="component" value="Unassembled WGS sequence"/>
</dbReference>
<reference evidence="8 9" key="1">
    <citation type="submission" date="2011-07" db="EMBL/GenBank/DDBJ databases">
        <authorList>
            <person name="Coyne R."/>
            <person name="Brami D."/>
            <person name="Johnson J."/>
            <person name="Hostetler J."/>
            <person name="Hannick L."/>
            <person name="Clark T."/>
            <person name="Cassidy-Hanley D."/>
            <person name="Inman J."/>
        </authorList>
    </citation>
    <scope>NUCLEOTIDE SEQUENCE [LARGE SCALE GENOMIC DNA]</scope>
    <source>
        <strain evidence="8 9">G5</strain>
    </source>
</reference>
<evidence type="ECO:0000256" key="2">
    <source>
        <dbReference type="ARBA" id="ARBA00022679"/>
    </source>
</evidence>
<dbReference type="InterPro" id="IPR000719">
    <property type="entry name" value="Prot_kinase_dom"/>
</dbReference>
<evidence type="ECO:0000256" key="4">
    <source>
        <dbReference type="ARBA" id="ARBA00022777"/>
    </source>
</evidence>
<dbReference type="GeneID" id="14907757"/>
<dbReference type="Gene3D" id="3.30.200.20">
    <property type="entry name" value="Phosphorylase Kinase, domain 1"/>
    <property type="match status" value="1"/>
</dbReference>
<dbReference type="PROSITE" id="PS50011">
    <property type="entry name" value="PROTEIN_KINASE_DOM"/>
    <property type="match status" value="1"/>
</dbReference>
<keyword evidence="5" id="KW-0067">ATP-binding</keyword>
<keyword evidence="9" id="KW-1185">Reference proteome</keyword>
<dbReference type="GO" id="GO:0004691">
    <property type="term" value="F:cAMP-dependent protein kinase activity"/>
    <property type="evidence" value="ECO:0007669"/>
    <property type="project" value="TreeGrafter"/>
</dbReference>
<dbReference type="GO" id="GO:0005952">
    <property type="term" value="C:cAMP-dependent protein kinase complex"/>
    <property type="evidence" value="ECO:0007669"/>
    <property type="project" value="TreeGrafter"/>
</dbReference>
<proteinExistence type="predicted"/>
<dbReference type="STRING" id="857967.G0QT37"/>